<organism evidence="2 3">
    <name type="scientific">Exiguobacterium indicum</name>
    <dbReference type="NCBI Taxonomy" id="296995"/>
    <lineage>
        <taxon>Bacteria</taxon>
        <taxon>Bacillati</taxon>
        <taxon>Bacillota</taxon>
        <taxon>Bacilli</taxon>
        <taxon>Bacillales</taxon>
        <taxon>Bacillales Family XII. Incertae Sedis</taxon>
        <taxon>Exiguobacterium</taxon>
    </lineage>
</organism>
<comment type="caution">
    <text evidence="2">The sequence shown here is derived from an EMBL/GenBank/DDBJ whole genome shotgun (WGS) entry which is preliminary data.</text>
</comment>
<sequence>MSTLLSTLAILVMVTSVTYFIVYQVKRNKGTHRSPVYRLVFSGLLVGLMVSYFLLT</sequence>
<reference evidence="2 3" key="1">
    <citation type="submission" date="2023-12" db="EMBL/GenBank/DDBJ databases">
        <authorList>
            <person name="Easwaran N."/>
            <person name="Lazarus H.P.S."/>
        </authorList>
    </citation>
    <scope>NUCLEOTIDE SEQUENCE [LARGE SCALE GENOMIC DNA]</scope>
    <source>
        <strain evidence="2 3">VIT-2023</strain>
    </source>
</reference>
<evidence type="ECO:0000256" key="1">
    <source>
        <dbReference type="SAM" id="Phobius"/>
    </source>
</evidence>
<dbReference type="EMBL" id="JBAWKY010000001">
    <property type="protein sequence ID" value="MEI4461031.1"/>
    <property type="molecule type" value="Genomic_DNA"/>
</dbReference>
<feature type="transmembrane region" description="Helical" evidence="1">
    <location>
        <begin position="35"/>
        <end position="55"/>
    </location>
</feature>
<accession>A0ABU8EDK9</accession>
<keyword evidence="3" id="KW-1185">Reference proteome</keyword>
<keyword evidence="1" id="KW-1133">Transmembrane helix</keyword>
<evidence type="ECO:0000313" key="2">
    <source>
        <dbReference type="EMBL" id="MEI4461031.1"/>
    </source>
</evidence>
<dbReference type="Proteomes" id="UP001387110">
    <property type="component" value="Unassembled WGS sequence"/>
</dbReference>
<name>A0ABU8EDK9_9BACL</name>
<dbReference type="GeneID" id="90839133"/>
<keyword evidence="1" id="KW-0472">Membrane</keyword>
<keyword evidence="1" id="KW-0812">Transmembrane</keyword>
<gene>
    <name evidence="2" type="ORF">SZL87_01195</name>
</gene>
<dbReference type="RefSeq" id="WP_158024752.1">
    <property type="nucleotide sequence ID" value="NZ_JAXUAT010000002.1"/>
</dbReference>
<feature type="transmembrane region" description="Helical" evidence="1">
    <location>
        <begin position="6"/>
        <end position="23"/>
    </location>
</feature>
<protein>
    <submittedName>
        <fullName evidence="2">Uncharacterized protein</fullName>
    </submittedName>
</protein>
<proteinExistence type="predicted"/>
<evidence type="ECO:0000313" key="3">
    <source>
        <dbReference type="Proteomes" id="UP001387110"/>
    </source>
</evidence>